<sequence>MKQIGVIILLIAAFVGGIVIQPAVLDTGFLTVITGNKPAGRAGSGEKKPLYWVAPMDKNYRRDKPGQSPMGMDLVPVYEEDSQGAEEGSVSISPAVENNLGVRTSTVQRGPFDLPINTVGYVGFDEDQLTHVHSRVDGWIEVLNVTSAGDLVKKGDTLYELYSPSLVNAQEEFLAAQRSGNRMLAKASRSRLLSLGLTPPQINRLEKRRKVEQRIRVSAERSGFVKQLNVREGMFIKPSTEVMSIGTLDTVWVIAEVFERQANWVKSGQKVEMTNEAIPGKTWDGTVDYLYPVLDSKTRTLQVRIRVENPDHVLKPNMFANLSLMAPVGDDTLSIPKEALIRGGRYNRVVLAQGDGKFKSVLVEAGIEAGKRVQIIKGLNEGDNVVTSAQFLIDSESNIDAEIARMEERQSTDGDEASMASDTVTATGKVNEVMTDMAMLSITHDPIDTWGWPTMKMDFPVAEGISLDGLSSGQSITFDLQKQGEWDYMISRIEGSQTTKSDSGSADSKSKTVVATGTIKELMTEMAMITVVHDPIEEWQWPMMSMSFTLAEPDKIPEISNGDRIKFQLHEMDDGDYQVSGIKRLTPKHATGNKTQ</sequence>
<organism evidence="8 9">
    <name type="scientific">Alkalimarinus alittae</name>
    <dbReference type="NCBI Taxonomy" id="2961619"/>
    <lineage>
        <taxon>Bacteria</taxon>
        <taxon>Pseudomonadati</taxon>
        <taxon>Pseudomonadota</taxon>
        <taxon>Gammaproteobacteria</taxon>
        <taxon>Alteromonadales</taxon>
        <taxon>Alteromonadaceae</taxon>
        <taxon>Alkalimarinus</taxon>
    </lineage>
</organism>
<dbReference type="Gene3D" id="2.40.50.100">
    <property type="match status" value="1"/>
</dbReference>
<dbReference type="InterPro" id="IPR058790">
    <property type="entry name" value="BSH_CusB"/>
</dbReference>
<dbReference type="PANTHER" id="PTHR30097:SF15">
    <property type="entry name" value="CATION EFFLUX SYSTEM PROTEIN CUSB"/>
    <property type="match status" value="1"/>
</dbReference>
<dbReference type="InterPro" id="IPR042230">
    <property type="entry name" value="CusF_sf"/>
</dbReference>
<dbReference type="Gene3D" id="2.40.30.170">
    <property type="match status" value="1"/>
</dbReference>
<dbReference type="InterPro" id="IPR058792">
    <property type="entry name" value="Beta-barrel_RND_2"/>
</dbReference>
<evidence type="ECO:0000259" key="6">
    <source>
        <dbReference type="Pfam" id="PF25954"/>
    </source>
</evidence>
<dbReference type="InterPro" id="IPR058627">
    <property type="entry name" value="MdtA-like_C"/>
</dbReference>
<evidence type="ECO:0000259" key="3">
    <source>
        <dbReference type="Pfam" id="PF19335"/>
    </source>
</evidence>
<evidence type="ECO:0000256" key="1">
    <source>
        <dbReference type="ARBA" id="ARBA00009477"/>
    </source>
</evidence>
<dbReference type="SUPFAM" id="SSF111369">
    <property type="entry name" value="HlyD-like secretion proteins"/>
    <property type="match status" value="1"/>
</dbReference>
<dbReference type="InterPro" id="IPR045800">
    <property type="entry name" value="HMBD"/>
</dbReference>
<dbReference type="InterPro" id="IPR051909">
    <property type="entry name" value="MFP_Cation_Efflux"/>
</dbReference>
<feature type="domain" description="CusB-like three alpha-helical bundle" evidence="4">
    <location>
        <begin position="166"/>
        <end position="212"/>
    </location>
</feature>
<dbReference type="Pfam" id="PF19335">
    <property type="entry name" value="HMBD"/>
    <property type="match status" value="1"/>
</dbReference>
<feature type="domain" description="Heavy metal binding" evidence="3">
    <location>
        <begin position="51"/>
        <end position="77"/>
    </location>
</feature>
<dbReference type="Pfam" id="PF25954">
    <property type="entry name" value="Beta-barrel_RND_2"/>
    <property type="match status" value="1"/>
</dbReference>
<dbReference type="Proteomes" id="UP001163739">
    <property type="component" value="Chromosome"/>
</dbReference>
<dbReference type="Pfam" id="PF25869">
    <property type="entry name" value="3HB_CusB"/>
    <property type="match status" value="1"/>
</dbReference>
<feature type="domain" description="Multidrug resistance protein MdtA-like C-terminal permuted SH3" evidence="7">
    <location>
        <begin position="333"/>
        <end position="388"/>
    </location>
</feature>
<feature type="domain" description="CusB-like beta-barrel" evidence="6">
    <location>
        <begin position="250"/>
        <end position="326"/>
    </location>
</feature>
<name>A0ABY6MXJ8_9ALTE</name>
<evidence type="ECO:0000313" key="8">
    <source>
        <dbReference type="EMBL" id="UZE94525.1"/>
    </source>
</evidence>
<protein>
    <submittedName>
        <fullName evidence="8">Efflux RND transporter periplasmic adaptor subunit</fullName>
    </submittedName>
</protein>
<dbReference type="InterPro" id="IPR058791">
    <property type="entry name" value="3HB_CusB"/>
</dbReference>
<dbReference type="Pfam" id="PF25967">
    <property type="entry name" value="RND-MFP_C"/>
    <property type="match status" value="1"/>
</dbReference>
<evidence type="ECO:0000313" key="9">
    <source>
        <dbReference type="Proteomes" id="UP001163739"/>
    </source>
</evidence>
<proteinExistence type="inferred from homology"/>
<evidence type="ECO:0000256" key="2">
    <source>
        <dbReference type="ARBA" id="ARBA00022448"/>
    </source>
</evidence>
<keyword evidence="2" id="KW-0813">Transport</keyword>
<dbReference type="InterPro" id="IPR006143">
    <property type="entry name" value="RND_pump_MFP"/>
</dbReference>
<dbReference type="Gene3D" id="6.10.140.730">
    <property type="match status" value="1"/>
</dbReference>
<gene>
    <name evidence="8" type="ORF">NKI27_10530</name>
</gene>
<comment type="similarity">
    <text evidence="1">Belongs to the membrane fusion protein (MFP) (TC 8.A.1) family.</text>
</comment>
<dbReference type="InterPro" id="IPR021647">
    <property type="entry name" value="CusF_Ec"/>
</dbReference>
<dbReference type="NCBIfam" id="TIGR01730">
    <property type="entry name" value="RND_mfp"/>
    <property type="match status" value="1"/>
</dbReference>
<keyword evidence="9" id="KW-1185">Reference proteome</keyword>
<dbReference type="PANTHER" id="PTHR30097">
    <property type="entry name" value="CATION EFFLUX SYSTEM PROTEIN CUSB"/>
    <property type="match status" value="1"/>
</dbReference>
<dbReference type="Gene3D" id="2.40.50.320">
    <property type="entry name" value="Copper binding periplasmic protein CusF"/>
    <property type="match status" value="2"/>
</dbReference>
<dbReference type="Pfam" id="PF11604">
    <property type="entry name" value="CusF_Ec"/>
    <property type="match status" value="2"/>
</dbReference>
<reference evidence="8" key="1">
    <citation type="submission" date="2022-06" db="EMBL/GenBank/DDBJ databases">
        <title>Alkalimarinus sp. nov., isolated from gut of a Alitta virens.</title>
        <authorList>
            <person name="Yang A.I."/>
            <person name="Shin N.-R."/>
        </authorList>
    </citation>
    <scope>NUCLEOTIDE SEQUENCE</scope>
    <source>
        <strain evidence="8">A2M4</strain>
    </source>
</reference>
<dbReference type="Pfam" id="PF25919">
    <property type="entry name" value="BSH_CusB"/>
    <property type="match status" value="1"/>
</dbReference>
<accession>A0ABY6MXJ8</accession>
<dbReference type="EMBL" id="CP100390">
    <property type="protein sequence ID" value="UZE94525.1"/>
    <property type="molecule type" value="Genomic_DNA"/>
</dbReference>
<evidence type="ECO:0000259" key="7">
    <source>
        <dbReference type="Pfam" id="PF25967"/>
    </source>
</evidence>
<dbReference type="Gene3D" id="2.40.420.20">
    <property type="match status" value="1"/>
</dbReference>
<dbReference type="RefSeq" id="WP_265046017.1">
    <property type="nucleotide sequence ID" value="NZ_CP100390.1"/>
</dbReference>
<evidence type="ECO:0000259" key="4">
    <source>
        <dbReference type="Pfam" id="PF25869"/>
    </source>
</evidence>
<feature type="domain" description="CusB-like barrel-sandwich hybrid" evidence="5">
    <location>
        <begin position="130"/>
        <end position="245"/>
    </location>
</feature>
<evidence type="ECO:0000259" key="5">
    <source>
        <dbReference type="Pfam" id="PF25919"/>
    </source>
</evidence>